<dbReference type="AlphaFoldDB" id="A0AB38XLT0"/>
<keyword evidence="2" id="KW-0472">Membrane</keyword>
<name>A0AB38XLT0_9ACTO</name>
<dbReference type="InterPro" id="IPR021401">
    <property type="entry name" value="DUF3040"/>
</dbReference>
<dbReference type="Proteomes" id="UP001211044">
    <property type="component" value="Chromosome"/>
</dbReference>
<evidence type="ECO:0000313" key="3">
    <source>
        <dbReference type="EMBL" id="WCE45317.1"/>
    </source>
</evidence>
<dbReference type="RefSeq" id="WP_081499136.1">
    <property type="nucleotide sequence ID" value="NZ_CP116394.1"/>
</dbReference>
<organism evidence="3 4">
    <name type="scientific">Winkia neuii subsp. anitrata</name>
    <dbReference type="NCBI Taxonomy" id="29318"/>
    <lineage>
        <taxon>Bacteria</taxon>
        <taxon>Bacillati</taxon>
        <taxon>Actinomycetota</taxon>
        <taxon>Actinomycetes</taxon>
        <taxon>Actinomycetales</taxon>
        <taxon>Actinomycetaceae</taxon>
        <taxon>Winkia</taxon>
    </lineage>
</organism>
<dbReference type="KEGG" id="wne:PIG85_06500"/>
<evidence type="ECO:0000256" key="2">
    <source>
        <dbReference type="SAM" id="Phobius"/>
    </source>
</evidence>
<feature type="transmembrane region" description="Helical" evidence="2">
    <location>
        <begin position="60"/>
        <end position="81"/>
    </location>
</feature>
<keyword evidence="2" id="KW-0812">Transmembrane</keyword>
<feature type="transmembrane region" description="Helical" evidence="2">
    <location>
        <begin position="87"/>
        <end position="107"/>
    </location>
</feature>
<sequence>MLYPESEDTFIAKEGVMGLSDYEKQVLADLEAQLREGDPSFDAAMAKEAPNSPRKTPPRVMAAMGVVTLLGLVIIVVAVSLGYTWPAMALAVVGFLVMVFGITLPWNRKVVAKLSGKTARGASSSAFMKKQQQKWERRGQGESGRY</sequence>
<evidence type="ECO:0000256" key="1">
    <source>
        <dbReference type="SAM" id="MobiDB-lite"/>
    </source>
</evidence>
<keyword evidence="2" id="KW-1133">Transmembrane helix</keyword>
<accession>A0AB38XLT0</accession>
<gene>
    <name evidence="3" type="ORF">PIG85_06500</name>
</gene>
<dbReference type="Pfam" id="PF11239">
    <property type="entry name" value="DUF3040"/>
    <property type="match status" value="1"/>
</dbReference>
<evidence type="ECO:0000313" key="4">
    <source>
        <dbReference type="Proteomes" id="UP001211044"/>
    </source>
</evidence>
<feature type="compositionally biased region" description="Basic and acidic residues" evidence="1">
    <location>
        <begin position="133"/>
        <end position="146"/>
    </location>
</feature>
<protein>
    <submittedName>
        <fullName evidence="3">DUF3040 domain-containing protein</fullName>
    </submittedName>
</protein>
<reference evidence="3" key="1">
    <citation type="submission" date="2023-01" db="EMBL/GenBank/DDBJ databases">
        <title>Comparative Genomic Analysis of the Clinically-Derived Winkia Strain NY0527 Provides Evidence into the Taxonomic Reassignment of Winkia neuii and Characterizes Their Virulence Traits.</title>
        <authorList>
            <person name="Cai X."/>
            <person name="Peng Y."/>
            <person name="Li M."/>
            <person name="Qiu Y."/>
            <person name="Wang Y."/>
            <person name="Xu L."/>
            <person name="Hou Q."/>
        </authorList>
    </citation>
    <scope>NUCLEOTIDE SEQUENCE</scope>
    <source>
        <strain evidence="3">NY0527</strain>
    </source>
</reference>
<proteinExistence type="predicted"/>
<feature type="region of interest" description="Disordered" evidence="1">
    <location>
        <begin position="123"/>
        <end position="146"/>
    </location>
</feature>
<dbReference type="EMBL" id="CP116394">
    <property type="protein sequence ID" value="WCE45317.1"/>
    <property type="molecule type" value="Genomic_DNA"/>
</dbReference>